<comment type="caution">
    <text evidence="1">The sequence shown here is derived from an EMBL/GenBank/DDBJ whole genome shotgun (WGS) entry which is preliminary data.</text>
</comment>
<evidence type="ECO:0000313" key="1">
    <source>
        <dbReference type="EMBL" id="KAL0636599.1"/>
    </source>
</evidence>
<evidence type="ECO:0008006" key="3">
    <source>
        <dbReference type="Google" id="ProtNLM"/>
    </source>
</evidence>
<reference evidence="1 2" key="1">
    <citation type="submission" date="2024-02" db="EMBL/GenBank/DDBJ databases">
        <title>Discinaceae phylogenomics.</title>
        <authorList>
            <person name="Dirks A.C."/>
            <person name="James T.Y."/>
        </authorList>
    </citation>
    <scope>NUCLEOTIDE SEQUENCE [LARGE SCALE GENOMIC DNA]</scope>
    <source>
        <strain evidence="1 2">ACD0624</strain>
    </source>
</reference>
<dbReference type="EMBL" id="JBBBZM010000047">
    <property type="protein sequence ID" value="KAL0636599.1"/>
    <property type="molecule type" value="Genomic_DNA"/>
</dbReference>
<dbReference type="Proteomes" id="UP001447188">
    <property type="component" value="Unassembled WGS sequence"/>
</dbReference>
<accession>A0ABR3GKZ8</accession>
<protein>
    <recommendedName>
        <fullName evidence="3">RING-Gid-type domain-containing protein</fullName>
    </recommendedName>
</protein>
<evidence type="ECO:0000313" key="2">
    <source>
        <dbReference type="Proteomes" id="UP001447188"/>
    </source>
</evidence>
<keyword evidence="2" id="KW-1185">Reference proteome</keyword>
<sequence length="90" mass="10038">MCRHITTVYVCGHRIIAPTESTCSNKTTHRSGILSYFKSGKSDSACPVCHKRILEESSVPEKKKKKETKNLPVVDWLEKIEEAGAPGTYT</sequence>
<proteinExistence type="predicted"/>
<organism evidence="1 2">
    <name type="scientific">Discina gigas</name>
    <dbReference type="NCBI Taxonomy" id="1032678"/>
    <lineage>
        <taxon>Eukaryota</taxon>
        <taxon>Fungi</taxon>
        <taxon>Dikarya</taxon>
        <taxon>Ascomycota</taxon>
        <taxon>Pezizomycotina</taxon>
        <taxon>Pezizomycetes</taxon>
        <taxon>Pezizales</taxon>
        <taxon>Discinaceae</taxon>
        <taxon>Discina</taxon>
    </lineage>
</organism>
<name>A0ABR3GKZ8_9PEZI</name>
<gene>
    <name evidence="1" type="ORF">Q9L58_004444</name>
</gene>